<dbReference type="GO" id="GO:0000082">
    <property type="term" value="P:G1/S transition of mitotic cell cycle"/>
    <property type="evidence" value="ECO:0007669"/>
    <property type="project" value="TreeGrafter"/>
</dbReference>
<evidence type="ECO:0000259" key="3">
    <source>
        <dbReference type="PROSITE" id="PS50235"/>
    </source>
</evidence>
<organism evidence="4 5">
    <name type="scientific">Amphibalanus amphitrite</name>
    <name type="common">Striped barnacle</name>
    <name type="synonym">Balanus amphitrite</name>
    <dbReference type="NCBI Taxonomy" id="1232801"/>
    <lineage>
        <taxon>Eukaryota</taxon>
        <taxon>Metazoa</taxon>
        <taxon>Ecdysozoa</taxon>
        <taxon>Arthropoda</taxon>
        <taxon>Crustacea</taxon>
        <taxon>Multicrustacea</taxon>
        <taxon>Cirripedia</taxon>
        <taxon>Thoracica</taxon>
        <taxon>Thoracicalcarea</taxon>
        <taxon>Balanomorpha</taxon>
        <taxon>Balanoidea</taxon>
        <taxon>Balanidae</taxon>
        <taxon>Amphibalaninae</taxon>
        <taxon>Amphibalanus</taxon>
    </lineage>
</organism>
<dbReference type="EMBL" id="VIIS01000505">
    <property type="protein sequence ID" value="KAF0308230.1"/>
    <property type="molecule type" value="Genomic_DNA"/>
</dbReference>
<dbReference type="GO" id="GO:0016579">
    <property type="term" value="P:protein deubiquitination"/>
    <property type="evidence" value="ECO:0007669"/>
    <property type="project" value="InterPro"/>
</dbReference>
<evidence type="ECO:0000256" key="2">
    <source>
        <dbReference type="SAM" id="MobiDB-lite"/>
    </source>
</evidence>
<dbReference type="GO" id="GO:0005634">
    <property type="term" value="C:nucleus"/>
    <property type="evidence" value="ECO:0007669"/>
    <property type="project" value="TreeGrafter"/>
</dbReference>
<dbReference type="PROSITE" id="PS50235">
    <property type="entry name" value="USP_3"/>
    <property type="match status" value="1"/>
</dbReference>
<dbReference type="Pfam" id="PF00443">
    <property type="entry name" value="UCH"/>
    <property type="match status" value="1"/>
</dbReference>
<gene>
    <name evidence="4" type="primary">Usp37_1</name>
    <name evidence="4" type="ORF">FJT64_020513</name>
</gene>
<feature type="region of interest" description="Disordered" evidence="2">
    <location>
        <begin position="88"/>
        <end position="121"/>
    </location>
</feature>
<dbReference type="InterPro" id="IPR028889">
    <property type="entry name" value="USP"/>
</dbReference>
<name>A0A6A4WX27_AMPAM</name>
<dbReference type="OrthoDB" id="6335756at2759"/>
<evidence type="ECO:0000313" key="5">
    <source>
        <dbReference type="Proteomes" id="UP000440578"/>
    </source>
</evidence>
<proteinExistence type="inferred from homology"/>
<dbReference type="PANTHER" id="PTHR24006">
    <property type="entry name" value="UBIQUITIN CARBOXYL-TERMINAL HYDROLASE"/>
    <property type="match status" value="1"/>
</dbReference>
<dbReference type="GO" id="GO:0005829">
    <property type="term" value="C:cytosol"/>
    <property type="evidence" value="ECO:0007669"/>
    <property type="project" value="TreeGrafter"/>
</dbReference>
<evidence type="ECO:0000313" key="4">
    <source>
        <dbReference type="EMBL" id="KAF0308230.1"/>
    </source>
</evidence>
<evidence type="ECO:0000256" key="1">
    <source>
        <dbReference type="ARBA" id="ARBA00009085"/>
    </source>
</evidence>
<comment type="similarity">
    <text evidence="1">Belongs to the peptidase C19 family.</text>
</comment>
<dbReference type="PROSITE" id="PS00973">
    <property type="entry name" value="USP_2"/>
    <property type="match status" value="1"/>
</dbReference>
<dbReference type="Gene3D" id="3.90.70.10">
    <property type="entry name" value="Cysteine proteinases"/>
    <property type="match status" value="1"/>
</dbReference>
<reference evidence="4 5" key="1">
    <citation type="submission" date="2019-07" db="EMBL/GenBank/DDBJ databases">
        <title>Draft genome assembly of a fouling barnacle, Amphibalanus amphitrite (Darwin, 1854): The first reference genome for Thecostraca.</title>
        <authorList>
            <person name="Kim W."/>
        </authorList>
    </citation>
    <scope>NUCLEOTIDE SEQUENCE [LARGE SCALE GENOMIC DNA]</scope>
    <source>
        <strain evidence="4">SNU_AA5</strain>
        <tissue evidence="4">Soma without cirri and trophi</tissue>
    </source>
</reference>
<keyword evidence="4" id="KW-0378">Hydrolase</keyword>
<dbReference type="Proteomes" id="UP000440578">
    <property type="component" value="Unassembled WGS sequence"/>
</dbReference>
<dbReference type="InterPro" id="IPR050164">
    <property type="entry name" value="Peptidase_C19"/>
</dbReference>
<accession>A0A6A4WX27</accession>
<dbReference type="AlphaFoldDB" id="A0A6A4WX27"/>
<feature type="compositionally biased region" description="Pro residues" evidence="2">
    <location>
        <begin position="104"/>
        <end position="121"/>
    </location>
</feature>
<dbReference type="CDD" id="cd02257">
    <property type="entry name" value="Peptidase_C19"/>
    <property type="match status" value="1"/>
</dbReference>
<dbReference type="SUPFAM" id="SSF54001">
    <property type="entry name" value="Cysteine proteinases"/>
    <property type="match status" value="1"/>
</dbReference>
<protein>
    <submittedName>
        <fullName evidence="4">Ubiquitin carboxyl-terminal hydrolase 37</fullName>
    </submittedName>
</protein>
<feature type="domain" description="USP" evidence="3">
    <location>
        <begin position="1"/>
        <end position="254"/>
    </location>
</feature>
<dbReference type="InterPro" id="IPR018200">
    <property type="entry name" value="USP_CS"/>
</dbReference>
<dbReference type="InterPro" id="IPR001394">
    <property type="entry name" value="Peptidase_C19_UCH"/>
</dbReference>
<dbReference type="GO" id="GO:0004843">
    <property type="term" value="F:cysteine-type deubiquitinase activity"/>
    <property type="evidence" value="ECO:0007669"/>
    <property type="project" value="InterPro"/>
</dbReference>
<dbReference type="InterPro" id="IPR038765">
    <property type="entry name" value="Papain-like_cys_pep_sf"/>
</dbReference>
<comment type="caution">
    <text evidence="4">The sequence shown here is derived from an EMBL/GenBank/DDBJ whole genome shotgun (WGS) entry which is preliminary data.</text>
</comment>
<dbReference type="PANTHER" id="PTHR24006:SF915">
    <property type="entry name" value="UBIQUITIN CARBOXYL-TERMINAL HYDROLASE-RELATED"/>
    <property type="match status" value="1"/>
</dbReference>
<keyword evidence="5" id="KW-1185">Reference proteome</keyword>
<sequence>MKLSRGEIDARRPTDNLVRDNFQYQTVESYMCTKCHETVLKQQENICWFVSVPRRQGTETPTLQDALRLCMRPDRRELLLPATAGLPESAAADSPVTAGAAAPVRPPSPATGAEPPQPPPAQAELVVLDADSKFKPARTCESKDRELQEAIMRSLEGAPADASEQAHLSELCVEDGQSPRSVDLAGDFTYRLVGVVSHYGSATHSGHYVSDVYSVGRDRWFHYDDRRVSCVDEADVLGEAGHQRNGNIFFYLHKDLCEQVVSVEEAGGAL</sequence>